<dbReference type="Proteomes" id="UP001432027">
    <property type="component" value="Unassembled WGS sequence"/>
</dbReference>
<dbReference type="Gene3D" id="3.40.50.150">
    <property type="entry name" value="Vaccinia Virus protein VP39"/>
    <property type="match status" value="1"/>
</dbReference>
<dbReference type="InterPro" id="IPR029063">
    <property type="entry name" value="SAM-dependent_MTases_sf"/>
</dbReference>
<dbReference type="PANTHER" id="PTHR38630">
    <property type="entry name" value="PROTEIN CBG12780"/>
    <property type="match status" value="1"/>
</dbReference>
<name>A0AAV5UDZ7_9BILA</name>
<gene>
    <name evidence="1" type="ORF">PENTCL1PPCAC_27067</name>
</gene>
<protein>
    <recommendedName>
        <fullName evidence="3">Methyltransferase</fullName>
    </recommendedName>
</protein>
<feature type="non-terminal residue" evidence="1">
    <location>
        <position position="269"/>
    </location>
</feature>
<dbReference type="PANTHER" id="PTHR38630:SF1">
    <property type="entry name" value="DEK_C DOMAIN-CONTAINING PROTEIN-RELATED"/>
    <property type="match status" value="1"/>
</dbReference>
<comment type="caution">
    <text evidence="1">The sequence shown here is derived from an EMBL/GenBank/DDBJ whole genome shotgun (WGS) entry which is preliminary data.</text>
</comment>
<evidence type="ECO:0000313" key="1">
    <source>
        <dbReference type="EMBL" id="GMT04893.1"/>
    </source>
</evidence>
<proteinExistence type="predicted"/>
<sequence>MLKVFISSSLSRELDRICHPIPSLRFSREISANPMEKTPSSSSSSSSSDQVCYIVQDSPGLQRWNRHIRSLILTSPYRTLNVSVVYLRRPKTNGIRAVIGSDTRLWRVDHAHDPFLQAIRAQFLLPIVLKAMPLYSKYEEHNVLLFGLAGGASSMYLRFQRPKINITIVEEERDVIDLSKRWFGLLEDSRYSIVHRKADAFLQENAISDRKYDVISIDWLDSSDLSISARIIISDIPRLASVSLTPSGVFIVHINDIPSPNQEFTMVIS</sequence>
<dbReference type="EMBL" id="BTSX01000006">
    <property type="protein sequence ID" value="GMT04893.1"/>
    <property type="molecule type" value="Genomic_DNA"/>
</dbReference>
<keyword evidence="2" id="KW-1185">Reference proteome</keyword>
<accession>A0AAV5UDZ7</accession>
<evidence type="ECO:0000313" key="2">
    <source>
        <dbReference type="Proteomes" id="UP001432027"/>
    </source>
</evidence>
<reference evidence="1" key="1">
    <citation type="submission" date="2023-10" db="EMBL/GenBank/DDBJ databases">
        <title>Genome assembly of Pristionchus species.</title>
        <authorList>
            <person name="Yoshida K."/>
            <person name="Sommer R.J."/>
        </authorList>
    </citation>
    <scope>NUCLEOTIDE SEQUENCE</scope>
    <source>
        <strain evidence="1">RS0144</strain>
    </source>
</reference>
<dbReference type="SUPFAM" id="SSF53335">
    <property type="entry name" value="S-adenosyl-L-methionine-dependent methyltransferases"/>
    <property type="match status" value="1"/>
</dbReference>
<evidence type="ECO:0008006" key="3">
    <source>
        <dbReference type="Google" id="ProtNLM"/>
    </source>
</evidence>
<organism evidence="1 2">
    <name type="scientific">Pristionchus entomophagus</name>
    <dbReference type="NCBI Taxonomy" id="358040"/>
    <lineage>
        <taxon>Eukaryota</taxon>
        <taxon>Metazoa</taxon>
        <taxon>Ecdysozoa</taxon>
        <taxon>Nematoda</taxon>
        <taxon>Chromadorea</taxon>
        <taxon>Rhabditida</taxon>
        <taxon>Rhabditina</taxon>
        <taxon>Diplogasteromorpha</taxon>
        <taxon>Diplogasteroidea</taxon>
        <taxon>Neodiplogasteridae</taxon>
        <taxon>Pristionchus</taxon>
    </lineage>
</organism>
<dbReference type="AlphaFoldDB" id="A0AAV5UDZ7"/>